<protein>
    <submittedName>
        <fullName evidence="6">C40 family peptidase</fullName>
    </submittedName>
</protein>
<dbReference type="Gene3D" id="6.10.250.3150">
    <property type="match status" value="1"/>
</dbReference>
<organism evidence="6 7">
    <name type="scientific">Rugosimonospora acidiphila</name>
    <dbReference type="NCBI Taxonomy" id="556531"/>
    <lineage>
        <taxon>Bacteria</taxon>
        <taxon>Bacillati</taxon>
        <taxon>Actinomycetota</taxon>
        <taxon>Actinomycetes</taxon>
        <taxon>Micromonosporales</taxon>
        <taxon>Micromonosporaceae</taxon>
        <taxon>Rugosimonospora</taxon>
    </lineage>
</organism>
<dbReference type="InterPro" id="IPR051794">
    <property type="entry name" value="PG_Endopeptidase_C40"/>
</dbReference>
<proteinExistence type="inferred from homology"/>
<dbReference type="PANTHER" id="PTHR47359:SF3">
    <property type="entry name" value="NLP_P60 DOMAIN-CONTAINING PROTEIN-RELATED"/>
    <property type="match status" value="1"/>
</dbReference>
<comment type="similarity">
    <text evidence="1">Belongs to the peptidase C40 family.</text>
</comment>
<name>A0ABP9RHK4_9ACTN</name>
<dbReference type="SUPFAM" id="SSF54001">
    <property type="entry name" value="Cysteine proteinases"/>
    <property type="match status" value="1"/>
</dbReference>
<keyword evidence="4" id="KW-0788">Thiol protease</keyword>
<dbReference type="PROSITE" id="PS51935">
    <property type="entry name" value="NLPC_P60"/>
    <property type="match status" value="1"/>
</dbReference>
<evidence type="ECO:0000256" key="3">
    <source>
        <dbReference type="ARBA" id="ARBA00022801"/>
    </source>
</evidence>
<reference evidence="7" key="1">
    <citation type="journal article" date="2019" name="Int. J. Syst. Evol. Microbiol.">
        <title>The Global Catalogue of Microorganisms (GCM) 10K type strain sequencing project: providing services to taxonomists for standard genome sequencing and annotation.</title>
        <authorList>
            <consortium name="The Broad Institute Genomics Platform"/>
            <consortium name="The Broad Institute Genome Sequencing Center for Infectious Disease"/>
            <person name="Wu L."/>
            <person name="Ma J."/>
        </authorList>
    </citation>
    <scope>NUCLEOTIDE SEQUENCE [LARGE SCALE GENOMIC DNA]</scope>
    <source>
        <strain evidence="7">JCM 18304</strain>
    </source>
</reference>
<evidence type="ECO:0000256" key="4">
    <source>
        <dbReference type="ARBA" id="ARBA00022807"/>
    </source>
</evidence>
<evidence type="ECO:0000259" key="5">
    <source>
        <dbReference type="PROSITE" id="PS51935"/>
    </source>
</evidence>
<dbReference type="InterPro" id="IPR038765">
    <property type="entry name" value="Papain-like_cys_pep_sf"/>
</dbReference>
<keyword evidence="3" id="KW-0378">Hydrolase</keyword>
<feature type="domain" description="NlpC/P60" evidence="5">
    <location>
        <begin position="196"/>
        <end position="311"/>
    </location>
</feature>
<keyword evidence="7" id="KW-1185">Reference proteome</keyword>
<dbReference type="InterPro" id="IPR000064">
    <property type="entry name" value="NLP_P60_dom"/>
</dbReference>
<evidence type="ECO:0000256" key="1">
    <source>
        <dbReference type="ARBA" id="ARBA00007074"/>
    </source>
</evidence>
<evidence type="ECO:0000313" key="7">
    <source>
        <dbReference type="Proteomes" id="UP001501570"/>
    </source>
</evidence>
<sequence>MFALIAALLPGTQAHATPSISDIEAQIDQKWNQLEPLVEQYDKVHEQLQQNLSKQSTLNKELAPLQTKVSLAQTRVGAMSAELYMNGPGSNLNALLESGDPTTLVDEMMSLNQVAKAQQKTVDAVQQQVAKYTAQKKSLDSLVAQQKKQDASLATQKTTINAQISQLQKLRTQAYGSAGTTGGNLKPVPCPYTYTSGSGATAAKKACSLISHPYGWGDAGPTYYDCSGLTMVAWEAAGVSLPHNAAEQYAATRRVSSSQLQIGDLVFYGSDLHHVALYIGNGWVVHAPREGEDVMETKMTVIGTPYAYGRP</sequence>
<dbReference type="EMBL" id="BAABJQ010000001">
    <property type="protein sequence ID" value="GAA5176911.1"/>
    <property type="molecule type" value="Genomic_DNA"/>
</dbReference>
<dbReference type="Proteomes" id="UP001501570">
    <property type="component" value="Unassembled WGS sequence"/>
</dbReference>
<comment type="caution">
    <text evidence="6">The sequence shown here is derived from an EMBL/GenBank/DDBJ whole genome shotgun (WGS) entry which is preliminary data.</text>
</comment>
<dbReference type="Gene3D" id="3.90.1720.10">
    <property type="entry name" value="endopeptidase domain like (from Nostoc punctiforme)"/>
    <property type="match status" value="1"/>
</dbReference>
<evidence type="ECO:0000256" key="2">
    <source>
        <dbReference type="ARBA" id="ARBA00022670"/>
    </source>
</evidence>
<gene>
    <name evidence="6" type="ORF">GCM10023322_00240</name>
</gene>
<evidence type="ECO:0000313" key="6">
    <source>
        <dbReference type="EMBL" id="GAA5176911.1"/>
    </source>
</evidence>
<dbReference type="PANTHER" id="PTHR47359">
    <property type="entry name" value="PEPTIDOGLYCAN DL-ENDOPEPTIDASE CWLO"/>
    <property type="match status" value="1"/>
</dbReference>
<accession>A0ABP9RHK4</accession>
<keyword evidence="2" id="KW-0645">Protease</keyword>
<dbReference type="Pfam" id="PF00877">
    <property type="entry name" value="NLPC_P60"/>
    <property type="match status" value="1"/>
</dbReference>